<dbReference type="SUPFAM" id="SSF49899">
    <property type="entry name" value="Concanavalin A-like lectins/glucanases"/>
    <property type="match status" value="1"/>
</dbReference>
<keyword evidence="6" id="KW-1185">Reference proteome</keyword>
<dbReference type="Proteomes" id="UP000005090">
    <property type="component" value="Chromosome"/>
</dbReference>
<dbReference type="HOGENOM" id="CLU_463674_0_0_6"/>
<dbReference type="SMART" id="SM00560">
    <property type="entry name" value="LamGL"/>
    <property type="match status" value="1"/>
</dbReference>
<dbReference type="SUPFAM" id="SSF49299">
    <property type="entry name" value="PKD domain"/>
    <property type="match status" value="2"/>
</dbReference>
<proteinExistence type="predicted"/>
<evidence type="ECO:0000313" key="5">
    <source>
        <dbReference type="EMBL" id="EIC28198.1"/>
    </source>
</evidence>
<dbReference type="InterPro" id="IPR035986">
    <property type="entry name" value="PKD_dom_sf"/>
</dbReference>
<feature type="domain" description="PKD" evidence="3">
    <location>
        <begin position="207"/>
        <end position="290"/>
    </location>
</feature>
<sequence>MKNFLITNTALRKLFPRNFLTLLSLLLFGVNSYAGTINLAWDASTSSNIGGYKVSYGTSSNKYTTTVDAGSKTTYSVSGLQDGTQYFFAVKAYDTAKTSESAYSNEINTTAPAATPALTADFTASKTSGMAPLTVDFTPATTGTVTSWKWDFPSSYTPTVTNSSAKVTTVTYATPGTYNVSLTVTGANGSATKTKPGFITVSGGTAPVANFSATPTSGGAPLTVNFTDTSSGNITGRSWNFGDGSTSTATSPNHIYSAPGTYTVSLTVTGTGGSNTKTNSNFINVSSSTGGTTQSPANSNDGLVAAYGFEEDSGTTVADASGKGNHGTIKEAVRIANGRYGKALKFDGINDWVTVNDSASLDLSTGLTLEAWVYPLSQSNGGNTIILKQASGAEVYALYSEEDDNLPVSYINDGSYRSVVGPNRLPTNTWTHLVATYDQTYQRLYVNGAEVAKSTRNTLIQPSDGVLRIGGNSLWGEYFHGYIDEVRIYNRALTASEVSTNMKTAVSVSNPSQLVMGDKNVEPWAEARARGTAEAFQTVPSASKTITSVQIYLDAGSTATKVAAGIYSDNYGHPGTRIGQGKIGNLKAGAWNTVPVSAAAVTQGKPYWIAILSSQGQIVFRDQVGSSTGKLETSASTALTDLPNTWRGAAAKGQAALSIYGNGY</sequence>
<dbReference type="InterPro" id="IPR022409">
    <property type="entry name" value="PKD/Chitinase_dom"/>
</dbReference>
<evidence type="ECO:0000259" key="4">
    <source>
        <dbReference type="PROSITE" id="PS50853"/>
    </source>
</evidence>
<dbReference type="FunFam" id="2.60.40.10:FF:000270">
    <property type="entry name" value="Cell surface protein"/>
    <property type="match status" value="1"/>
</dbReference>
<dbReference type="Gene3D" id="2.60.120.200">
    <property type="match status" value="1"/>
</dbReference>
<dbReference type="RefSeq" id="WP_005368994.1">
    <property type="nucleotide sequence ID" value="NZ_CM001475.1"/>
</dbReference>
<dbReference type="EMBL" id="CM001475">
    <property type="protein sequence ID" value="EIC28198.1"/>
    <property type="molecule type" value="Genomic_DNA"/>
</dbReference>
<dbReference type="Pfam" id="PF00801">
    <property type="entry name" value="PKD"/>
    <property type="match status" value="1"/>
</dbReference>
<dbReference type="eggNOG" id="COG1572">
    <property type="taxonomic scope" value="Bacteria"/>
</dbReference>
<reference evidence="5 6" key="1">
    <citation type="journal article" date="2013" name="Genome Announc.">
        <title>Genome Sequence of the Obligate Gammaproteobacterial Methanotroph Methylomicrobium album Strain BG8.</title>
        <authorList>
            <person name="Kits K.D."/>
            <person name="Kalyuzhnaya M.G."/>
            <person name="Klotz M.G."/>
            <person name="Jetten M.S."/>
            <person name="Op den Camp H.J."/>
            <person name="Vuilleumier S."/>
            <person name="Bringel F."/>
            <person name="Dispirito A.A."/>
            <person name="Murrell J.C."/>
            <person name="Bruce D."/>
            <person name="Cheng J.F."/>
            <person name="Copeland A."/>
            <person name="Goodwin L."/>
            <person name="Hauser L."/>
            <person name="Lajus A."/>
            <person name="Land M.L."/>
            <person name="Lapidus A."/>
            <person name="Lucas S."/>
            <person name="Medigue C."/>
            <person name="Pitluck S."/>
            <person name="Woyke T."/>
            <person name="Zeytun A."/>
            <person name="Stein L.Y."/>
        </authorList>
    </citation>
    <scope>NUCLEOTIDE SEQUENCE [LARGE SCALE GENOMIC DNA]</scope>
    <source>
        <strain evidence="5 6">BG8</strain>
    </source>
</reference>
<dbReference type="CDD" id="cd00146">
    <property type="entry name" value="PKD"/>
    <property type="match status" value="2"/>
</dbReference>
<dbReference type="InterPro" id="IPR006558">
    <property type="entry name" value="LamG-like"/>
</dbReference>
<dbReference type="Pfam" id="PF13385">
    <property type="entry name" value="Laminin_G_3"/>
    <property type="match status" value="1"/>
</dbReference>
<evidence type="ECO:0000256" key="1">
    <source>
        <dbReference type="ARBA" id="ARBA00022729"/>
    </source>
</evidence>
<dbReference type="SUPFAM" id="SSF49265">
    <property type="entry name" value="Fibronectin type III"/>
    <property type="match status" value="1"/>
</dbReference>
<dbReference type="AlphaFoldDB" id="H8GM02"/>
<dbReference type="CDD" id="cd00063">
    <property type="entry name" value="FN3"/>
    <property type="match status" value="1"/>
</dbReference>
<feature type="domain" description="Fibronectin type-III" evidence="4">
    <location>
        <begin position="21"/>
        <end position="114"/>
    </location>
</feature>
<dbReference type="InterPro" id="IPR036116">
    <property type="entry name" value="FN3_sf"/>
</dbReference>
<dbReference type="Pfam" id="PF00041">
    <property type="entry name" value="fn3"/>
    <property type="match status" value="1"/>
</dbReference>
<dbReference type="InterPro" id="IPR000601">
    <property type="entry name" value="PKD_dom"/>
</dbReference>
<dbReference type="Gene3D" id="2.60.40.10">
    <property type="entry name" value="Immunoglobulins"/>
    <property type="match status" value="3"/>
</dbReference>
<dbReference type="PANTHER" id="PTHR36842:SF1">
    <property type="entry name" value="PROTEIN TOLB"/>
    <property type="match status" value="1"/>
</dbReference>
<dbReference type="eggNOG" id="COG3291">
    <property type="taxonomic scope" value="Bacteria"/>
</dbReference>
<feature type="domain" description="PKD" evidence="3">
    <location>
        <begin position="118"/>
        <end position="206"/>
    </location>
</feature>
<name>H8GM02_METAL</name>
<dbReference type="InterPro" id="IPR013320">
    <property type="entry name" value="ConA-like_dom_sf"/>
</dbReference>
<evidence type="ECO:0000313" key="6">
    <source>
        <dbReference type="Proteomes" id="UP000005090"/>
    </source>
</evidence>
<dbReference type="SMART" id="SM00089">
    <property type="entry name" value="PKD"/>
    <property type="match status" value="2"/>
</dbReference>
<dbReference type="Pfam" id="PF18911">
    <property type="entry name" value="PKD_4"/>
    <property type="match status" value="1"/>
</dbReference>
<keyword evidence="1" id="KW-0732">Signal</keyword>
<dbReference type="PROSITE" id="PS50853">
    <property type="entry name" value="FN3"/>
    <property type="match status" value="1"/>
</dbReference>
<dbReference type="InterPro" id="IPR013783">
    <property type="entry name" value="Ig-like_fold"/>
</dbReference>
<dbReference type="PANTHER" id="PTHR36842">
    <property type="entry name" value="PROTEIN TOLB HOMOLOG"/>
    <property type="match status" value="1"/>
</dbReference>
<gene>
    <name evidence="5" type="ORF">Metal_0340</name>
</gene>
<dbReference type="InterPro" id="IPR003961">
    <property type="entry name" value="FN3_dom"/>
</dbReference>
<evidence type="ECO:0000256" key="2">
    <source>
        <dbReference type="ARBA" id="ARBA00023157"/>
    </source>
</evidence>
<keyword evidence="2" id="KW-1015">Disulfide bond</keyword>
<protein>
    <submittedName>
        <fullName evidence="5">PDK repeat-containing protein</fullName>
    </submittedName>
</protein>
<evidence type="ECO:0000259" key="3">
    <source>
        <dbReference type="PROSITE" id="PS50093"/>
    </source>
</evidence>
<dbReference type="STRING" id="686340.Metal_0340"/>
<accession>H8GM02</accession>
<organism evidence="5 6">
    <name type="scientific">Methylomicrobium album BG8</name>
    <dbReference type="NCBI Taxonomy" id="686340"/>
    <lineage>
        <taxon>Bacteria</taxon>
        <taxon>Pseudomonadati</taxon>
        <taxon>Pseudomonadota</taxon>
        <taxon>Gammaproteobacteria</taxon>
        <taxon>Methylococcales</taxon>
        <taxon>Methylococcaceae</taxon>
        <taxon>Methylomicrobium</taxon>
    </lineage>
</organism>
<dbReference type="PROSITE" id="PS50093">
    <property type="entry name" value="PKD"/>
    <property type="match status" value="2"/>
</dbReference>